<feature type="region of interest" description="RNA binding; important for wobble base 34 recognition" evidence="5">
    <location>
        <begin position="270"/>
        <end position="274"/>
    </location>
</feature>
<name>A0ABV9NIF8_9GAMM</name>
<evidence type="ECO:0000313" key="7">
    <source>
        <dbReference type="EMBL" id="MFC4728152.1"/>
    </source>
</evidence>
<feature type="binding site" evidence="5">
    <location>
        <begin position="92"/>
        <end position="96"/>
    </location>
    <ligand>
        <name>substrate</name>
    </ligand>
</feature>
<keyword evidence="5" id="KW-0862">Zinc</keyword>
<dbReference type="Gene3D" id="3.20.20.105">
    <property type="entry name" value="Queuine tRNA-ribosyltransferase-like"/>
    <property type="match status" value="1"/>
</dbReference>
<feature type="domain" description="tRNA-guanine(15) transglycosylase-like" evidence="6">
    <location>
        <begin position="14"/>
        <end position="367"/>
    </location>
</feature>
<comment type="caution">
    <text evidence="7">The sequence shown here is derived from an EMBL/GenBank/DDBJ whole genome shotgun (WGS) entry which is preliminary data.</text>
</comment>
<feature type="active site" description="Nucleophile" evidence="5">
    <location>
        <position position="265"/>
    </location>
</feature>
<dbReference type="NCBIfam" id="TIGR00449">
    <property type="entry name" value="tgt_general"/>
    <property type="match status" value="1"/>
</dbReference>
<feature type="binding site" evidence="5">
    <location>
        <position position="335"/>
    </location>
    <ligand>
        <name>Zn(2+)</name>
        <dbReference type="ChEBI" id="CHEBI:29105"/>
    </ligand>
</feature>
<dbReference type="Proteomes" id="UP001595892">
    <property type="component" value="Unassembled WGS sequence"/>
</dbReference>
<accession>A0ABV9NIF8</accession>
<keyword evidence="1 5" id="KW-0328">Glycosyltransferase</keyword>
<evidence type="ECO:0000256" key="3">
    <source>
        <dbReference type="ARBA" id="ARBA00022694"/>
    </source>
</evidence>
<dbReference type="EMBL" id="JBHSGG010000023">
    <property type="protein sequence ID" value="MFC4728152.1"/>
    <property type="molecule type" value="Genomic_DNA"/>
</dbReference>
<dbReference type="GO" id="GO:0016757">
    <property type="term" value="F:glycosyltransferase activity"/>
    <property type="evidence" value="ECO:0007669"/>
    <property type="project" value="UniProtKB-KW"/>
</dbReference>
<evidence type="ECO:0000259" key="6">
    <source>
        <dbReference type="Pfam" id="PF01702"/>
    </source>
</evidence>
<feature type="active site" description="Proton acceptor" evidence="5">
    <location>
        <position position="92"/>
    </location>
</feature>
<keyword evidence="8" id="KW-1185">Reference proteome</keyword>
<feature type="binding site" evidence="5">
    <location>
        <position position="305"/>
    </location>
    <ligand>
        <name>Zn(2+)</name>
        <dbReference type="ChEBI" id="CHEBI:29105"/>
    </ligand>
</feature>
<dbReference type="RefSeq" id="WP_377004174.1">
    <property type="nucleotide sequence ID" value="NZ_JBHSGG010000023.1"/>
</dbReference>
<comment type="catalytic activity">
    <reaction evidence="5">
        <text>7-aminomethyl-7-carbaguanine + guanosine(34) in tRNA = 7-aminomethyl-7-carbaguanosine(34) in tRNA + guanine</text>
        <dbReference type="Rhea" id="RHEA:24104"/>
        <dbReference type="Rhea" id="RHEA-COMP:10341"/>
        <dbReference type="Rhea" id="RHEA-COMP:10342"/>
        <dbReference type="ChEBI" id="CHEBI:16235"/>
        <dbReference type="ChEBI" id="CHEBI:58703"/>
        <dbReference type="ChEBI" id="CHEBI:74269"/>
        <dbReference type="ChEBI" id="CHEBI:82833"/>
        <dbReference type="EC" id="2.4.2.29"/>
    </reaction>
</comment>
<feature type="binding site" evidence="5">
    <location>
        <position position="303"/>
    </location>
    <ligand>
        <name>Zn(2+)</name>
        <dbReference type="ChEBI" id="CHEBI:29105"/>
    </ligand>
</feature>
<sequence>MSRLQFQLHRTDGAARRGRMTFPRGTVETPAFMPVGTYGSVKGMFPRDLRGIGAEMILGNTFHLYLRPGLEVIEAHGGLHGFNRWDGPILTDSGGFQVFSLAHKRKITEAGVHFASPTDGARVFLGPEESMHIQKVLDSDVVMIFDECTPYPATEEVARRSMELSLRWAERSKRAHEGNDAALFGIVQGGVYPALRTRSATGLLDLGFDGYAVGGLAVGEPEAERNAMLEHTCPQLPADRPRYLMGVGRPEDIVEAVARGIDMFDCVMPTRNARNGHYFTRFGTVRIRNQRYEHDTRPIDPECGCHACASGFSRAYLRHLDKCGEMLGPMLATVHNLYYYQELMRGIRAAIEAGEFEAFRARFHAERAGAHA</sequence>
<comment type="similarity">
    <text evidence="5">Belongs to the queuine tRNA-ribosyltransferase family.</text>
</comment>
<keyword evidence="3 5" id="KW-0819">tRNA processing</keyword>
<reference evidence="8" key="1">
    <citation type="journal article" date="2019" name="Int. J. Syst. Evol. Microbiol.">
        <title>The Global Catalogue of Microorganisms (GCM) 10K type strain sequencing project: providing services to taxonomists for standard genome sequencing and annotation.</title>
        <authorList>
            <consortium name="The Broad Institute Genomics Platform"/>
            <consortium name="The Broad Institute Genome Sequencing Center for Infectious Disease"/>
            <person name="Wu L."/>
            <person name="Ma J."/>
        </authorList>
    </citation>
    <scope>NUCLEOTIDE SEQUENCE [LARGE SCALE GENOMIC DNA]</scope>
    <source>
        <strain evidence="8">CGMCC 1.13574</strain>
    </source>
</reference>
<comment type="cofactor">
    <cofactor evidence="5">
        <name>Zn(2+)</name>
        <dbReference type="ChEBI" id="CHEBI:29105"/>
    </cofactor>
    <text evidence="5">Binds 1 zinc ion per subunit.</text>
</comment>
<keyword evidence="4 5" id="KW-0671">Queuosine biosynthesis</keyword>
<evidence type="ECO:0000256" key="1">
    <source>
        <dbReference type="ARBA" id="ARBA00022676"/>
    </source>
</evidence>
<organism evidence="7 8">
    <name type="scientific">Coralloluteibacterium thermophilum</name>
    <dbReference type="NCBI Taxonomy" id="2707049"/>
    <lineage>
        <taxon>Bacteria</taxon>
        <taxon>Pseudomonadati</taxon>
        <taxon>Pseudomonadota</taxon>
        <taxon>Gammaproteobacteria</taxon>
        <taxon>Lysobacterales</taxon>
        <taxon>Lysobacteraceae</taxon>
        <taxon>Coralloluteibacterium</taxon>
    </lineage>
</organism>
<evidence type="ECO:0000256" key="2">
    <source>
        <dbReference type="ARBA" id="ARBA00022679"/>
    </source>
</evidence>
<dbReference type="HAMAP" id="MF_00168">
    <property type="entry name" value="Q_tRNA_Tgt"/>
    <property type="match status" value="1"/>
</dbReference>
<feature type="binding site" evidence="5">
    <location>
        <position position="146"/>
    </location>
    <ligand>
        <name>substrate</name>
    </ligand>
</feature>
<dbReference type="InterPro" id="IPR050076">
    <property type="entry name" value="ArchSynthase1/Queuine_TRR"/>
</dbReference>
<feature type="region of interest" description="RNA binding" evidence="5">
    <location>
        <begin position="246"/>
        <end position="252"/>
    </location>
</feature>
<dbReference type="InterPro" id="IPR036511">
    <property type="entry name" value="TGT-like_sf"/>
</dbReference>
<dbReference type="NCBIfam" id="TIGR00430">
    <property type="entry name" value="Q_tRNA_tgt"/>
    <property type="match status" value="1"/>
</dbReference>
<feature type="binding site" evidence="5">
    <location>
        <position position="188"/>
    </location>
    <ligand>
        <name>substrate</name>
    </ligand>
</feature>
<comment type="function">
    <text evidence="5">Catalyzes the base-exchange of a guanine (G) residue with the queuine precursor 7-aminomethyl-7-deazaguanine (PreQ1) at position 34 (anticodon wobble position) in tRNAs with GU(N) anticodons (tRNA-Asp, -Asn, -His and -Tyr). Catalysis occurs through a double-displacement mechanism. The nucleophile active site attacks the C1' of nucleotide 34 to detach the guanine base from the RNA, forming a covalent enzyme-RNA intermediate. The proton acceptor active site deprotonates the incoming PreQ1, allowing a nucleophilic attack on the C1' of the ribose to form the product. After dissociation, two additional enzymatic reactions on the tRNA convert PreQ1 to queuine (Q), resulting in the hypermodified nucleoside queuosine (7-(((4,5-cis-dihydroxy-2-cyclopenten-1-yl)amino)methyl)-7-deazaguanosine).</text>
</comment>
<comment type="subunit">
    <text evidence="5">Homodimer. Within each dimer, one monomer is responsible for RNA recognition and catalysis, while the other monomer binds to the replacement base PreQ1.</text>
</comment>
<dbReference type="InterPro" id="IPR004803">
    <property type="entry name" value="TGT"/>
</dbReference>
<feature type="binding site" evidence="5">
    <location>
        <position position="308"/>
    </location>
    <ligand>
        <name>Zn(2+)</name>
        <dbReference type="ChEBI" id="CHEBI:29105"/>
    </ligand>
</feature>
<dbReference type="PANTHER" id="PTHR46499:SF1">
    <property type="entry name" value="QUEUINE TRNA-RIBOSYLTRANSFERASE"/>
    <property type="match status" value="1"/>
</dbReference>
<dbReference type="PANTHER" id="PTHR46499">
    <property type="entry name" value="QUEUINE TRNA-RIBOSYLTRANSFERASE"/>
    <property type="match status" value="1"/>
</dbReference>
<dbReference type="SUPFAM" id="SSF51713">
    <property type="entry name" value="tRNA-guanine transglycosylase"/>
    <property type="match status" value="1"/>
</dbReference>
<gene>
    <name evidence="5 7" type="primary">tgt</name>
    <name evidence="7" type="ORF">ACFO3Q_08230</name>
</gene>
<evidence type="ECO:0000256" key="5">
    <source>
        <dbReference type="HAMAP-Rule" id="MF_00168"/>
    </source>
</evidence>
<keyword evidence="2 5" id="KW-0808">Transferase</keyword>
<dbReference type="Pfam" id="PF01702">
    <property type="entry name" value="TGT"/>
    <property type="match status" value="1"/>
</dbReference>
<proteinExistence type="inferred from homology"/>
<protein>
    <recommendedName>
        <fullName evidence="5">Queuine tRNA-ribosyltransferase</fullName>
        <ecNumber evidence="5">2.4.2.29</ecNumber>
    </recommendedName>
    <alternativeName>
        <fullName evidence="5">Guanine insertion enzyme</fullName>
    </alternativeName>
    <alternativeName>
        <fullName evidence="5">tRNA-guanine transglycosylase</fullName>
    </alternativeName>
</protein>
<comment type="pathway">
    <text evidence="5">tRNA modification; tRNA-queuosine biosynthesis.</text>
</comment>
<evidence type="ECO:0000256" key="4">
    <source>
        <dbReference type="ARBA" id="ARBA00022785"/>
    </source>
</evidence>
<dbReference type="InterPro" id="IPR002616">
    <property type="entry name" value="tRNA_ribo_trans-like"/>
</dbReference>
<dbReference type="EC" id="2.4.2.29" evidence="5"/>
<evidence type="ECO:0000313" key="8">
    <source>
        <dbReference type="Proteomes" id="UP001595892"/>
    </source>
</evidence>
<keyword evidence="5" id="KW-0479">Metal-binding</keyword>
<feature type="binding site" evidence="5">
    <location>
        <position position="215"/>
    </location>
    <ligand>
        <name>substrate</name>
    </ligand>
</feature>